<feature type="domain" description="SUF system FeS cluster assembly SufBD core" evidence="1">
    <location>
        <begin position="26"/>
        <end position="236"/>
    </location>
</feature>
<evidence type="ECO:0000313" key="2">
    <source>
        <dbReference type="EMBL" id="MXQ73538.1"/>
    </source>
</evidence>
<evidence type="ECO:0000259" key="1">
    <source>
        <dbReference type="Pfam" id="PF01458"/>
    </source>
</evidence>
<dbReference type="PANTHER" id="PTHR43575">
    <property type="entry name" value="PROTEIN ABCI7, CHLOROPLASTIC"/>
    <property type="match status" value="1"/>
</dbReference>
<dbReference type="InterPro" id="IPR037284">
    <property type="entry name" value="SUF_FeS_clus_asmbl_SufBD_sf"/>
</dbReference>
<keyword evidence="3" id="KW-1185">Reference proteome</keyword>
<dbReference type="Proteomes" id="UP000434036">
    <property type="component" value="Unassembled WGS sequence"/>
</dbReference>
<dbReference type="AlphaFoldDB" id="A0A6N8U5R5"/>
<comment type="caution">
    <text evidence="2">The sequence shown here is derived from an EMBL/GenBank/DDBJ whole genome shotgun (WGS) entry which is preliminary data.</text>
</comment>
<dbReference type="SUPFAM" id="SSF101960">
    <property type="entry name" value="Stabilizer of iron transporter SufD"/>
    <property type="match status" value="1"/>
</dbReference>
<organism evidence="2 3">
    <name type="scientific">Copranaerobaculum intestinale</name>
    <dbReference type="NCBI Taxonomy" id="2692629"/>
    <lineage>
        <taxon>Bacteria</taxon>
        <taxon>Bacillati</taxon>
        <taxon>Bacillota</taxon>
        <taxon>Erysipelotrichia</taxon>
        <taxon>Erysipelotrichales</taxon>
        <taxon>Erysipelotrichaceae</taxon>
        <taxon>Copranaerobaculum</taxon>
    </lineage>
</organism>
<accession>A0A6N8U5R5</accession>
<dbReference type="InterPro" id="IPR055346">
    <property type="entry name" value="Fe-S_cluster_assembly_SufBD"/>
</dbReference>
<dbReference type="Pfam" id="PF01458">
    <property type="entry name" value="SUFBD_core"/>
    <property type="match status" value="1"/>
</dbReference>
<reference evidence="2 3" key="1">
    <citation type="submission" date="2019-12" db="EMBL/GenBank/DDBJ databases">
        <authorList>
            <person name="Yang R."/>
        </authorList>
    </citation>
    <scope>NUCLEOTIDE SEQUENCE [LARGE SCALE GENOMIC DNA]</scope>
    <source>
        <strain evidence="2 3">DONG20-135</strain>
    </source>
</reference>
<dbReference type="EMBL" id="WUUQ01000002">
    <property type="protein sequence ID" value="MXQ73538.1"/>
    <property type="molecule type" value="Genomic_DNA"/>
</dbReference>
<evidence type="ECO:0000313" key="3">
    <source>
        <dbReference type="Proteomes" id="UP000434036"/>
    </source>
</evidence>
<dbReference type="PANTHER" id="PTHR43575:SF1">
    <property type="entry name" value="PROTEIN ABCI7, CHLOROPLASTIC"/>
    <property type="match status" value="1"/>
</dbReference>
<dbReference type="GO" id="GO:0016226">
    <property type="term" value="P:iron-sulfur cluster assembly"/>
    <property type="evidence" value="ECO:0007669"/>
    <property type="project" value="InterPro"/>
</dbReference>
<gene>
    <name evidence="2" type="ORF">GSF08_06275</name>
</gene>
<name>A0A6N8U5R5_9FIRM</name>
<protein>
    <submittedName>
        <fullName evidence="2">SufD family Fe-S cluster assembly protein</fullName>
    </submittedName>
</protein>
<proteinExistence type="predicted"/>
<reference evidence="2 3" key="2">
    <citation type="submission" date="2020-01" db="EMBL/GenBank/DDBJ databases">
        <title>Clostridiaceae sp. nov. isolated from the gut of human by culturomics.</title>
        <authorList>
            <person name="Chang Y."/>
        </authorList>
    </citation>
    <scope>NUCLEOTIDE SEQUENCE [LARGE SCALE GENOMIC DNA]</scope>
    <source>
        <strain evidence="2 3">DONG20-135</strain>
    </source>
</reference>
<dbReference type="InterPro" id="IPR000825">
    <property type="entry name" value="SUF_FeS_clus_asmbl_SufBD_core"/>
</dbReference>
<dbReference type="RefSeq" id="WP_160624979.1">
    <property type="nucleotide sequence ID" value="NZ_WUUQ01000002.1"/>
</dbReference>
<sequence length="266" mass="30121">MKQLEKATHYEFHEDGCYHLVLDGDCTITVDERINVQIYFTYDKEQTDQRLELIVKPEAQVKGLFLAHARSAGSLHHHFRVMRDAGLQIGYGELQEGSIDADIVCDLVETGANARLLHTCLANEHKHFHITCNHLKPHTEGLMENYAVVSEDGNYRMEACGKIVKGAYGSASHQHTHVLTMSEHHRSEVIPLLLIDENDVEASHAMSLGQPDREQLYYLQSRGLSHKQALGLLMLGYIMPLCHIISDDDLQKQLQELIEKKVGLYA</sequence>